<evidence type="ECO:0000256" key="10">
    <source>
        <dbReference type="SAM" id="MobiDB-lite"/>
    </source>
</evidence>
<keyword evidence="9" id="KW-0050">Antiport</keyword>
<feature type="transmembrane region" description="Helical" evidence="11">
    <location>
        <begin position="720"/>
        <end position="738"/>
    </location>
</feature>
<evidence type="ECO:0000256" key="11">
    <source>
        <dbReference type="SAM" id="Phobius"/>
    </source>
</evidence>
<evidence type="ECO:0000256" key="8">
    <source>
        <dbReference type="ARBA" id="ARBA00023201"/>
    </source>
</evidence>
<dbReference type="NCBIfam" id="TIGR00840">
    <property type="entry name" value="b_cpa1"/>
    <property type="match status" value="1"/>
</dbReference>
<dbReference type="GO" id="GO:0015385">
    <property type="term" value="F:sodium:proton antiporter activity"/>
    <property type="evidence" value="ECO:0007669"/>
    <property type="project" value="InterPro"/>
</dbReference>
<dbReference type="Pfam" id="PF02104">
    <property type="entry name" value="SURF1"/>
    <property type="match status" value="1"/>
</dbReference>
<feature type="domain" description="Cation/H+ exchanger transmembrane" evidence="12">
    <location>
        <begin position="732"/>
        <end position="1146"/>
    </location>
</feature>
<feature type="transmembrane region" description="Helical" evidence="11">
    <location>
        <begin position="1051"/>
        <end position="1077"/>
    </location>
</feature>
<dbReference type="Proteomes" id="UP000286097">
    <property type="component" value="Unassembled WGS sequence"/>
</dbReference>
<evidence type="ECO:0000256" key="7">
    <source>
        <dbReference type="ARBA" id="ARBA00023136"/>
    </source>
</evidence>
<feature type="transmembrane region" description="Helical" evidence="11">
    <location>
        <begin position="1089"/>
        <end position="1106"/>
    </location>
</feature>
<protein>
    <recommendedName>
        <fullName evidence="9">Sodium/hydrogen exchanger</fullName>
    </recommendedName>
</protein>
<feature type="transmembrane region" description="Helical" evidence="11">
    <location>
        <begin position="347"/>
        <end position="372"/>
    </location>
</feature>
<feature type="transmembrane region" description="Helical" evidence="11">
    <location>
        <begin position="874"/>
        <end position="893"/>
    </location>
</feature>
<feature type="transmembrane region" description="Helical" evidence="11">
    <location>
        <begin position="913"/>
        <end position="939"/>
    </location>
</feature>
<feature type="transmembrane region" description="Helical" evidence="11">
    <location>
        <begin position="560"/>
        <end position="580"/>
    </location>
</feature>
<feature type="transmembrane region" description="Helical" evidence="11">
    <location>
        <begin position="408"/>
        <end position="426"/>
    </location>
</feature>
<keyword evidence="2 9" id="KW-0813">Transport</keyword>
<feature type="transmembrane region" description="Helical" evidence="11">
    <location>
        <begin position="446"/>
        <end position="465"/>
    </location>
</feature>
<feature type="transmembrane region" description="Helical" evidence="11">
    <location>
        <begin position="307"/>
        <end position="327"/>
    </location>
</feature>
<dbReference type="InterPro" id="IPR006153">
    <property type="entry name" value="Cation/H_exchanger_TM"/>
</dbReference>
<feature type="transmembrane region" description="Helical" evidence="11">
    <location>
        <begin position="744"/>
        <end position="764"/>
    </location>
</feature>
<feature type="transmembrane region" description="Helical" evidence="11">
    <location>
        <begin position="485"/>
        <end position="507"/>
    </location>
</feature>
<dbReference type="GO" id="GO:0098719">
    <property type="term" value="P:sodium ion import across plasma membrane"/>
    <property type="evidence" value="ECO:0007669"/>
    <property type="project" value="TreeGrafter"/>
</dbReference>
<feature type="region of interest" description="Disordered" evidence="10">
    <location>
        <begin position="591"/>
        <end position="611"/>
    </location>
</feature>
<feature type="domain" description="Cation/H+ exchanger transmembrane" evidence="12">
    <location>
        <begin position="171"/>
        <end position="581"/>
    </location>
</feature>
<comment type="subcellular location">
    <subcellularLocation>
        <location evidence="1">Membrane</location>
        <topology evidence="1">Multi-pass membrane protein</topology>
    </subcellularLocation>
</comment>
<dbReference type="PANTHER" id="PTHR10110">
    <property type="entry name" value="SODIUM/HYDROGEN EXCHANGER"/>
    <property type="match status" value="1"/>
</dbReference>
<feature type="compositionally biased region" description="Basic and acidic residues" evidence="10">
    <location>
        <begin position="1157"/>
        <end position="1170"/>
    </location>
</feature>
<feature type="transmembrane region" description="Helical" evidence="11">
    <location>
        <begin position="1005"/>
        <end position="1031"/>
    </location>
</feature>
<comment type="similarity">
    <text evidence="9">Belongs to the monovalent cation:proton antiporter 1 (CPA1) transporter (TC 2.A.36) family.</text>
</comment>
<dbReference type="GO" id="GO:0051453">
    <property type="term" value="P:regulation of intracellular pH"/>
    <property type="evidence" value="ECO:0007669"/>
    <property type="project" value="TreeGrafter"/>
</dbReference>
<feature type="compositionally biased region" description="Low complexity" evidence="10">
    <location>
        <begin position="635"/>
        <end position="647"/>
    </location>
</feature>
<evidence type="ECO:0000259" key="12">
    <source>
        <dbReference type="Pfam" id="PF00999"/>
    </source>
</evidence>
<keyword evidence="8 9" id="KW-0739">Sodium transport</keyword>
<evidence type="ECO:0000256" key="9">
    <source>
        <dbReference type="RuleBase" id="RU003722"/>
    </source>
</evidence>
<dbReference type="VEuPathDB" id="FungiDB:DD237_000121"/>
<evidence type="ECO:0000256" key="1">
    <source>
        <dbReference type="ARBA" id="ARBA00004141"/>
    </source>
</evidence>
<dbReference type="PROSITE" id="PS50895">
    <property type="entry name" value="SURF1"/>
    <property type="match status" value="1"/>
</dbReference>
<dbReference type="EMBL" id="QKXF01000081">
    <property type="protein sequence ID" value="RQM18271.1"/>
    <property type="molecule type" value="Genomic_DNA"/>
</dbReference>
<accession>A0A3R7W7Z5</accession>
<keyword evidence="5" id="KW-0915">Sodium</keyword>
<dbReference type="Pfam" id="PF00999">
    <property type="entry name" value="Na_H_Exchanger"/>
    <property type="match status" value="2"/>
</dbReference>
<dbReference type="PANTHER" id="PTHR10110:SF187">
    <property type="entry name" value="SODIUM_HYDROGEN EXCHANGER"/>
    <property type="match status" value="1"/>
</dbReference>
<evidence type="ECO:0000256" key="3">
    <source>
        <dbReference type="ARBA" id="ARBA00022692"/>
    </source>
</evidence>
<feature type="transmembrane region" description="Helical" evidence="11">
    <location>
        <begin position="1126"/>
        <end position="1146"/>
    </location>
</feature>
<feature type="transmembrane region" description="Helical" evidence="11">
    <location>
        <begin position="519"/>
        <end position="540"/>
    </location>
</feature>
<dbReference type="InterPro" id="IPR018422">
    <property type="entry name" value="Cation/H_exchanger_CPA1"/>
</dbReference>
<dbReference type="GO" id="GO:0015386">
    <property type="term" value="F:potassium:proton antiporter activity"/>
    <property type="evidence" value="ECO:0007669"/>
    <property type="project" value="TreeGrafter"/>
</dbReference>
<name>A0A3R7W7Z5_9STRA</name>
<keyword evidence="4 11" id="KW-1133">Transmembrane helix</keyword>
<evidence type="ECO:0000313" key="14">
    <source>
        <dbReference type="Proteomes" id="UP000286097"/>
    </source>
</evidence>
<evidence type="ECO:0000256" key="4">
    <source>
        <dbReference type="ARBA" id="ARBA00022989"/>
    </source>
</evidence>
<dbReference type="InterPro" id="IPR002994">
    <property type="entry name" value="Surf1/Shy1"/>
</dbReference>
<evidence type="ECO:0000256" key="6">
    <source>
        <dbReference type="ARBA" id="ARBA00023065"/>
    </source>
</evidence>
<feature type="transmembrane region" description="Helical" evidence="11">
    <location>
        <begin position="951"/>
        <end position="968"/>
    </location>
</feature>
<feature type="transmembrane region" description="Helical" evidence="11">
    <location>
        <begin position="154"/>
        <end position="171"/>
    </location>
</feature>
<feature type="transmembrane region" description="Helical" evidence="11">
    <location>
        <begin position="843"/>
        <end position="862"/>
    </location>
</feature>
<feature type="transmembrane region" description="Helical" evidence="11">
    <location>
        <begin position="244"/>
        <end position="265"/>
    </location>
</feature>
<dbReference type="Gene3D" id="6.10.140.1330">
    <property type="match status" value="2"/>
</dbReference>
<keyword evidence="6 9" id="KW-0406">Ion transport</keyword>
<feature type="region of interest" description="Disordered" evidence="10">
    <location>
        <begin position="1157"/>
        <end position="1197"/>
    </location>
</feature>
<feature type="transmembrane region" description="Helical" evidence="11">
    <location>
        <begin position="183"/>
        <end position="203"/>
    </location>
</feature>
<feature type="transmembrane region" description="Helical" evidence="11">
    <location>
        <begin position="215"/>
        <end position="232"/>
    </location>
</feature>
<gene>
    <name evidence="13" type="ORF">DD237_000121</name>
</gene>
<proteinExistence type="inferred from homology"/>
<dbReference type="InterPro" id="IPR004709">
    <property type="entry name" value="NaH_exchanger"/>
</dbReference>
<comment type="caution">
    <text evidence="13">The sequence shown here is derived from an EMBL/GenBank/DDBJ whole genome shotgun (WGS) entry which is preliminary data.</text>
</comment>
<sequence>MRRTPVIVNRGWLPRKLLDAHIAQKEKEDNGKVLFVGVLRHGEVKNSFTPDNDPDNRQFYYLNHEELAHAMGVSSTDLPVIVDALASDGATEVTLDNPVRKSIASFLEFYMTPEKHAGLVAALRLQLWAFCASKKEALVSQSSSTHETATIEDAVLLLLMLLVLVVVSFMLDRYSCNMVSQSSFALMLGLFVGLFMIMGGKHAQLHTHLTLDNSLFFNVLLPPIIYEGGFSIKRQAFFRNFPAIMSTAVIGTVVAATITGGILYFAGESEVVTRLSWVEALLFGTLINAVDPVATLSCFNKLHVPPLLFNLVFGESVINNAVAIGLYQTLHRWNVGTDLSWKQLVRVFVNTIGMFVGSLLVSATITLSGAFLLKRKAFSTLHFFPSYEICLCLIFSLLTYYVANSLKLSGIVALFFSGTMTAHYHFNTLSREARHAFTHLLHMLSFVSENVVYVFMGTSVVMIFSGHQEWKSGNTLRVDDIDWHFIGLTLVSCIVSRFFNIFPLLWLSNCSRNSCDRIPNKYISVMWLVALRGSIAFALAKHWNYIGRYGSHRRLVESTTLIVVLFTTIVIGGITGPILFKLHLAGHHSALRQSEPEPNAGRDSISDEDRSRALQRSTGHFMLRRNSRATELHETQTSTEGTTGEETVVNEDPVFTSRPQFRDEDYSDDEEGERNAGSPTQRNKTLTGVFIRNWQAFDIAYMQPIFGGFQTSATSDARDAVLVLLMLFVLVMASYMFGRYSCMLVSQSSFALMLGLFVGLFMIMGGKHAQLHTHLNLDNSLFFNVLLPPIIYEGGFSIKRQAFFRNFPAIMSTAVIGTVVATTVTGGVLYLAGSVGMVTRLSWVEAFLFGTLINAVDTVATLSCFDKLNVPPLLFNLVFGESVMNDAVAIALYQTLQKWDAESSLTAKQLVRVALDTCGMFIGSLTVSALITLGGAFLLKRQFFATLRYYPSYEISLCLIFSLLTYFVADSLKLSGIVALFFSGTMTAHYHFNTLSREAQHAFTHLLHTLAFVCENIVYVFMGTSVVMIFAGHGEENAGASLRVDDIDWSFIGLTLAACIVARFFNIFPLLSLCNCLRSPSNRIPVKHMSVIWLAGLRGSMAFALAKNWNYVGLSGGSHRRLIESTTLVVILITTIVIGGLMGPLLSSLQLTGKTKDNGHLDQSDADRSSKTASESEEVLSRLVQRSTRHGEDLHGAVAFPEEEQAKEKLHGMDDEVPVLTPRPQFIDTMNDNEDGTSLALPVPRSRGDSLTGAFFRHWQAFDTTYMQPVFGGISQQSTTMRMNDDHHINMQLAKTQAECAL</sequence>
<evidence type="ECO:0000256" key="2">
    <source>
        <dbReference type="ARBA" id="ARBA00022448"/>
    </source>
</evidence>
<feature type="transmembrane region" description="Helical" evidence="11">
    <location>
        <begin position="974"/>
        <end position="993"/>
    </location>
</feature>
<keyword evidence="7 11" id="KW-0472">Membrane</keyword>
<feature type="region of interest" description="Disordered" evidence="10">
    <location>
        <begin position="625"/>
        <end position="682"/>
    </location>
</feature>
<feature type="transmembrane region" description="Helical" evidence="11">
    <location>
        <begin position="809"/>
        <end position="831"/>
    </location>
</feature>
<reference evidence="13 14" key="1">
    <citation type="submission" date="2018-06" db="EMBL/GenBank/DDBJ databases">
        <title>Comparative genomics of downy mildews reveals potential adaptations to biotrophy.</title>
        <authorList>
            <person name="Fletcher K."/>
            <person name="Klosterman S.J."/>
            <person name="Derevnina L."/>
            <person name="Martin F."/>
            <person name="Koike S."/>
            <person name="Reyes Chin-Wo S."/>
            <person name="Mou B."/>
            <person name="Michelmore R."/>
        </authorList>
    </citation>
    <scope>NUCLEOTIDE SEQUENCE [LARGE SCALE GENOMIC DNA]</scope>
    <source>
        <strain evidence="13 14">R13</strain>
    </source>
</reference>
<dbReference type="PRINTS" id="PR01084">
    <property type="entry name" value="NAHEXCHNGR"/>
</dbReference>
<evidence type="ECO:0000256" key="5">
    <source>
        <dbReference type="ARBA" id="ARBA00023053"/>
    </source>
</evidence>
<dbReference type="GO" id="GO:0005886">
    <property type="term" value="C:plasma membrane"/>
    <property type="evidence" value="ECO:0007669"/>
    <property type="project" value="TreeGrafter"/>
</dbReference>
<keyword evidence="3 9" id="KW-0812">Transmembrane</keyword>
<organism evidence="13 14">
    <name type="scientific">Peronospora effusa</name>
    <dbReference type="NCBI Taxonomy" id="542832"/>
    <lineage>
        <taxon>Eukaryota</taxon>
        <taxon>Sar</taxon>
        <taxon>Stramenopiles</taxon>
        <taxon>Oomycota</taxon>
        <taxon>Peronosporomycetes</taxon>
        <taxon>Peronosporales</taxon>
        <taxon>Peronosporaceae</taxon>
        <taxon>Peronospora</taxon>
    </lineage>
</organism>
<evidence type="ECO:0000313" key="13">
    <source>
        <dbReference type="EMBL" id="RQM18271.1"/>
    </source>
</evidence>
<feature type="transmembrane region" description="Helical" evidence="11">
    <location>
        <begin position="384"/>
        <end position="402"/>
    </location>
</feature>